<dbReference type="RefSeq" id="WP_216438501.1">
    <property type="nucleotide sequence ID" value="NZ_JAHLQF010000002.1"/>
</dbReference>
<evidence type="ECO:0000313" key="2">
    <source>
        <dbReference type="Proteomes" id="UP000726170"/>
    </source>
</evidence>
<gene>
    <name evidence="1" type="ORF">KQI86_06650</name>
</gene>
<protein>
    <submittedName>
        <fullName evidence="1">Uncharacterized protein</fullName>
    </submittedName>
</protein>
<name>A0ABS6EFN3_9CLOT</name>
<reference evidence="1 2" key="1">
    <citation type="submission" date="2021-06" db="EMBL/GenBank/DDBJ databases">
        <authorList>
            <person name="Sun Q."/>
            <person name="Li D."/>
        </authorList>
    </citation>
    <scope>NUCLEOTIDE SEQUENCE [LARGE SCALE GENOMIC DNA]</scope>
    <source>
        <strain evidence="1 2">MSJ-11</strain>
    </source>
</reference>
<dbReference type="Proteomes" id="UP000726170">
    <property type="component" value="Unassembled WGS sequence"/>
</dbReference>
<comment type="caution">
    <text evidence="1">The sequence shown here is derived from an EMBL/GenBank/DDBJ whole genome shotgun (WGS) entry which is preliminary data.</text>
</comment>
<evidence type="ECO:0000313" key="1">
    <source>
        <dbReference type="EMBL" id="MBU5484004.1"/>
    </source>
</evidence>
<accession>A0ABS6EFN3</accession>
<dbReference type="EMBL" id="JAHLQF010000002">
    <property type="protein sequence ID" value="MBU5484004.1"/>
    <property type="molecule type" value="Genomic_DNA"/>
</dbReference>
<organism evidence="1 2">
    <name type="scientific">Clostridium mobile</name>
    <dbReference type="NCBI Taxonomy" id="2841512"/>
    <lineage>
        <taxon>Bacteria</taxon>
        <taxon>Bacillati</taxon>
        <taxon>Bacillota</taxon>
        <taxon>Clostridia</taxon>
        <taxon>Eubacteriales</taxon>
        <taxon>Clostridiaceae</taxon>
        <taxon>Clostridium</taxon>
    </lineage>
</organism>
<keyword evidence="2" id="KW-1185">Reference proteome</keyword>
<proteinExistence type="predicted"/>
<sequence length="208" mass="24078">MKKYIIAILLIVAVSLGITYKYINSKEVKVNKNSIELSENKRKELNNYFTLFVKYKLEDFKENSLTDENAINFAVAYNFDNNFEKFSVYQEKCCAYIEQKYIEDTINEFFAKKVEKHLTTPKYEFIDNKYIAPLASGGSYNFAKVKEMVEEDGKVTAYLDIYHADGSFIGDINDTEEEWAKGEGEVPELIGKKKALMKDGKVLSFENY</sequence>